<dbReference type="Pfam" id="PF01327">
    <property type="entry name" value="Pep_deformylase"/>
    <property type="match status" value="1"/>
</dbReference>
<evidence type="ECO:0000256" key="3">
    <source>
        <dbReference type="ARBA" id="ARBA00022801"/>
    </source>
</evidence>
<evidence type="ECO:0000256" key="6">
    <source>
        <dbReference type="HAMAP-Rule" id="MF_00163"/>
    </source>
</evidence>
<dbReference type="EC" id="3.5.1.88" evidence="6"/>
<protein>
    <recommendedName>
        <fullName evidence="6">Peptide deformylase</fullName>
        <shortName evidence="6">PDF</shortName>
        <ecNumber evidence="6">3.5.1.88</ecNumber>
    </recommendedName>
    <alternativeName>
        <fullName evidence="6">Polypeptide deformylase</fullName>
    </alternativeName>
</protein>
<dbReference type="EMBL" id="CP067393">
    <property type="protein sequence ID" value="QQP86364.1"/>
    <property type="molecule type" value="Genomic_DNA"/>
</dbReference>
<dbReference type="GO" id="GO:0006412">
    <property type="term" value="P:translation"/>
    <property type="evidence" value="ECO:0007669"/>
    <property type="project" value="UniProtKB-UniRule"/>
</dbReference>
<keyword evidence="5 6" id="KW-0408">Iron</keyword>
<dbReference type="InterPro" id="IPR023635">
    <property type="entry name" value="Peptide_deformylase"/>
</dbReference>
<evidence type="ECO:0000256" key="2">
    <source>
        <dbReference type="ARBA" id="ARBA00022723"/>
    </source>
</evidence>
<dbReference type="KEGG" id="eaz:JHT90_03735"/>
<comment type="cofactor">
    <cofactor evidence="6">
        <name>Fe(2+)</name>
        <dbReference type="ChEBI" id="CHEBI:29033"/>
    </cofactor>
    <text evidence="6">Binds 1 Fe(2+) ion.</text>
</comment>
<evidence type="ECO:0000313" key="7">
    <source>
        <dbReference type="EMBL" id="QQP86364.1"/>
    </source>
</evidence>
<organism evidence="7 8">
    <name type="scientific">Entomomonas asaccharolytica</name>
    <dbReference type="NCBI Taxonomy" id="2785331"/>
    <lineage>
        <taxon>Bacteria</taxon>
        <taxon>Pseudomonadati</taxon>
        <taxon>Pseudomonadota</taxon>
        <taxon>Gammaproteobacteria</taxon>
        <taxon>Pseudomonadales</taxon>
        <taxon>Pseudomonadaceae</taxon>
        <taxon>Entomomonas</taxon>
    </lineage>
</organism>
<dbReference type="CDD" id="cd00487">
    <property type="entry name" value="Pep_deformylase"/>
    <property type="match status" value="1"/>
</dbReference>
<dbReference type="SUPFAM" id="SSF56420">
    <property type="entry name" value="Peptide deformylase"/>
    <property type="match status" value="1"/>
</dbReference>
<dbReference type="PRINTS" id="PR01576">
    <property type="entry name" value="PDEFORMYLASE"/>
</dbReference>
<keyword evidence="8" id="KW-1185">Reference proteome</keyword>
<comment type="function">
    <text evidence="6">Removes the formyl group from the N-terminal Met of newly synthesized proteins. Requires at least a dipeptide for an efficient rate of reaction. N-terminal L-methionine is a prerequisite for activity but the enzyme has broad specificity at other positions.</text>
</comment>
<dbReference type="FunFam" id="3.90.45.10:FF:000001">
    <property type="entry name" value="Peptide deformylase"/>
    <property type="match status" value="1"/>
</dbReference>
<dbReference type="AlphaFoldDB" id="A0A974NH44"/>
<keyword evidence="4 6" id="KW-0648">Protein biosynthesis</keyword>
<dbReference type="PIRSF" id="PIRSF004749">
    <property type="entry name" value="Pep_def"/>
    <property type="match status" value="1"/>
</dbReference>
<sequence length="173" mass="19979">MSILTILEFPDPRLRTVAEPIDTVDANLQKFIDDMFETMYEAPGIGLAATQVNFHKRLIVIDITEDRTHPLVFINPKIEILSEDPHTYKEGCLSVPGFYEEVERPERVKVNALDRDGKPFEMICEDLLAVCIQHECDHLDGKLFVDYISSLKRNRIANKLEKQHKLEKRGRSE</sequence>
<dbReference type="PANTHER" id="PTHR10458">
    <property type="entry name" value="PEPTIDE DEFORMYLASE"/>
    <property type="match status" value="1"/>
</dbReference>
<feature type="binding site" evidence="6">
    <location>
        <position position="134"/>
    </location>
    <ligand>
        <name>Fe cation</name>
        <dbReference type="ChEBI" id="CHEBI:24875"/>
    </ligand>
</feature>
<accession>A0A974NH44</accession>
<dbReference type="Gene3D" id="3.90.45.10">
    <property type="entry name" value="Peptide deformylase"/>
    <property type="match status" value="1"/>
</dbReference>
<feature type="active site" evidence="6">
    <location>
        <position position="135"/>
    </location>
</feature>
<dbReference type="GO" id="GO:0042586">
    <property type="term" value="F:peptide deformylase activity"/>
    <property type="evidence" value="ECO:0007669"/>
    <property type="project" value="UniProtKB-UniRule"/>
</dbReference>
<reference evidence="7 8" key="1">
    <citation type="submission" date="2021-01" db="EMBL/GenBank/DDBJ databases">
        <title>Entomomonas sp. F2A isolated from a house cricket (Acheta domesticus).</title>
        <authorList>
            <person name="Spergser J."/>
            <person name="Busse H.-J."/>
        </authorList>
    </citation>
    <scope>NUCLEOTIDE SEQUENCE [LARGE SCALE GENOMIC DNA]</scope>
    <source>
        <strain evidence="7 8">F2A</strain>
    </source>
</reference>
<keyword evidence="2 6" id="KW-0479">Metal-binding</keyword>
<gene>
    <name evidence="6" type="primary">def</name>
    <name evidence="7" type="ORF">JHT90_03735</name>
</gene>
<dbReference type="PANTHER" id="PTHR10458:SF21">
    <property type="entry name" value="PEPTIDE DEFORMYLASE"/>
    <property type="match status" value="1"/>
</dbReference>
<feature type="binding site" evidence="6">
    <location>
        <position position="138"/>
    </location>
    <ligand>
        <name>Fe cation</name>
        <dbReference type="ChEBI" id="CHEBI:24875"/>
    </ligand>
</feature>
<evidence type="ECO:0000313" key="8">
    <source>
        <dbReference type="Proteomes" id="UP000595278"/>
    </source>
</evidence>
<name>A0A974NH44_9GAMM</name>
<dbReference type="RefSeq" id="WP_201094290.1">
    <property type="nucleotide sequence ID" value="NZ_CP067393.1"/>
</dbReference>
<comment type="catalytic activity">
    <reaction evidence="6">
        <text>N-terminal N-formyl-L-methionyl-[peptide] + H2O = N-terminal L-methionyl-[peptide] + formate</text>
        <dbReference type="Rhea" id="RHEA:24420"/>
        <dbReference type="Rhea" id="RHEA-COMP:10639"/>
        <dbReference type="Rhea" id="RHEA-COMP:10640"/>
        <dbReference type="ChEBI" id="CHEBI:15377"/>
        <dbReference type="ChEBI" id="CHEBI:15740"/>
        <dbReference type="ChEBI" id="CHEBI:49298"/>
        <dbReference type="ChEBI" id="CHEBI:64731"/>
        <dbReference type="EC" id="3.5.1.88"/>
    </reaction>
</comment>
<evidence type="ECO:0000256" key="1">
    <source>
        <dbReference type="ARBA" id="ARBA00010759"/>
    </source>
</evidence>
<feature type="binding site" evidence="6">
    <location>
        <position position="92"/>
    </location>
    <ligand>
        <name>Fe cation</name>
        <dbReference type="ChEBI" id="CHEBI:24875"/>
    </ligand>
</feature>
<dbReference type="GO" id="GO:0046872">
    <property type="term" value="F:metal ion binding"/>
    <property type="evidence" value="ECO:0007669"/>
    <property type="project" value="UniProtKB-KW"/>
</dbReference>
<keyword evidence="3 6" id="KW-0378">Hydrolase</keyword>
<dbReference type="NCBIfam" id="TIGR00079">
    <property type="entry name" value="pept_deformyl"/>
    <property type="match status" value="1"/>
</dbReference>
<comment type="similarity">
    <text evidence="1 6">Belongs to the polypeptide deformylase family.</text>
</comment>
<dbReference type="InterPro" id="IPR036821">
    <property type="entry name" value="Peptide_deformylase_sf"/>
</dbReference>
<dbReference type="NCBIfam" id="NF001159">
    <property type="entry name" value="PRK00150.1-3"/>
    <property type="match status" value="1"/>
</dbReference>
<proteinExistence type="inferred from homology"/>
<dbReference type="Proteomes" id="UP000595278">
    <property type="component" value="Chromosome"/>
</dbReference>
<evidence type="ECO:0000256" key="5">
    <source>
        <dbReference type="ARBA" id="ARBA00023004"/>
    </source>
</evidence>
<dbReference type="HAMAP" id="MF_00163">
    <property type="entry name" value="Pep_deformylase"/>
    <property type="match status" value="1"/>
</dbReference>
<evidence type="ECO:0000256" key="4">
    <source>
        <dbReference type="ARBA" id="ARBA00022917"/>
    </source>
</evidence>